<proteinExistence type="predicted"/>
<accession>A0A4V6P8K2</accession>
<name>A0A4V6P8K2_9GAMM</name>
<dbReference type="InterPro" id="IPR029058">
    <property type="entry name" value="AB_hydrolase_fold"/>
</dbReference>
<dbReference type="SUPFAM" id="SSF53474">
    <property type="entry name" value="alpha/beta-Hydrolases"/>
    <property type="match status" value="1"/>
</dbReference>
<dbReference type="Gene3D" id="1.10.210.20">
    <property type="match status" value="1"/>
</dbReference>
<reference evidence="2 3" key="1">
    <citation type="journal article" date="2019" name="Int. J. Syst. Evol. Microbiol.">
        <title>Photorhabdus khanii subsp. guanajuatensis subsp. nov., isolated from Heterorhabditis atacamensis, and Photorhabdus luminescens subsp. mexicana subsp. nov., isolated from Heterorhabditis mexicana entomopathogenic nematodes.</title>
        <authorList>
            <person name="Machado R.A.R."/>
            <person name="Bruno P."/>
            <person name="Arce C.C.M."/>
            <person name="Liechti N."/>
            <person name="Kohler A."/>
            <person name="Bernal J."/>
            <person name="Bruggmann R."/>
            <person name="Turlings T.C.J."/>
        </authorList>
    </citation>
    <scope>NUCLEOTIDE SEQUENCE [LARGE SCALE GENOMIC DNA]</scope>
    <source>
        <strain evidence="2 3">MEX20-17</strain>
    </source>
</reference>
<protein>
    <recommendedName>
        <fullName evidence="1">AB hydrolase-1 domain-containing protein</fullName>
    </recommendedName>
</protein>
<evidence type="ECO:0000313" key="3">
    <source>
        <dbReference type="Proteomes" id="UP000295598"/>
    </source>
</evidence>
<dbReference type="Proteomes" id="UP000295598">
    <property type="component" value="Unassembled WGS sequence"/>
</dbReference>
<sequence>MSQFHCNNITIDYNDNGVGPITLLLLPGWCEPKTVFIPFEALAEETFRVISLDWRNHGLSSQSALPLTPEMLLNDVVSFINSLDIEQLILVSVAHASWIAADIAEIMPERVSTLVFLDWIMTNPDPAFFQSISDIQDPEDWISARDSLFNFWLGGGNNKIVMDHLVKEMSQIDFPVWAAAGKAIVGAYSRYGSPLERLKIFSGGHQCIHIYSLDRSDNYLLEQQKFSFEHSFFRVKRLENARTHLGILEQPEAVYRVLKDFILKAR</sequence>
<organism evidence="2 3">
    <name type="scientific">Photorhabdus khanii subsp. guanajuatensis</name>
    <dbReference type="NCBI Taxonomy" id="2100166"/>
    <lineage>
        <taxon>Bacteria</taxon>
        <taxon>Pseudomonadati</taxon>
        <taxon>Pseudomonadota</taxon>
        <taxon>Gammaproteobacteria</taxon>
        <taxon>Enterobacterales</taxon>
        <taxon>Morganellaceae</taxon>
        <taxon>Photorhabdus</taxon>
    </lineage>
</organism>
<dbReference type="EMBL" id="PUJY01000003">
    <property type="protein sequence ID" value="TDB62205.1"/>
    <property type="molecule type" value="Genomic_DNA"/>
</dbReference>
<dbReference type="AlphaFoldDB" id="A0A4V6P8K2"/>
<dbReference type="RefSeq" id="WP_132352474.1">
    <property type="nucleotide sequence ID" value="NZ_CAWOJO010000003.1"/>
</dbReference>
<gene>
    <name evidence="2" type="ORF">C5467_03380</name>
</gene>
<comment type="caution">
    <text evidence="2">The sequence shown here is derived from an EMBL/GenBank/DDBJ whole genome shotgun (WGS) entry which is preliminary data.</text>
</comment>
<evidence type="ECO:0000313" key="2">
    <source>
        <dbReference type="EMBL" id="TDB62205.1"/>
    </source>
</evidence>
<dbReference type="InterPro" id="IPR000073">
    <property type="entry name" value="AB_hydrolase_1"/>
</dbReference>
<evidence type="ECO:0000259" key="1">
    <source>
        <dbReference type="Pfam" id="PF00561"/>
    </source>
</evidence>
<dbReference type="Gene3D" id="3.40.50.1820">
    <property type="entry name" value="alpha/beta hydrolase"/>
    <property type="match status" value="1"/>
</dbReference>
<feature type="domain" description="AB hydrolase-1" evidence="1">
    <location>
        <begin position="22"/>
        <end position="139"/>
    </location>
</feature>
<dbReference type="Pfam" id="PF00561">
    <property type="entry name" value="Abhydrolase_1"/>
    <property type="match status" value="1"/>
</dbReference>